<keyword evidence="4 6" id="KW-0479">Metal-binding</keyword>
<dbReference type="OrthoDB" id="1470350at2759"/>
<feature type="compositionally biased region" description="Basic and acidic residues" evidence="7">
    <location>
        <begin position="806"/>
        <end position="815"/>
    </location>
</feature>
<accession>A0A423V7R7</accession>
<dbReference type="PRINTS" id="PR00385">
    <property type="entry name" value="P450"/>
</dbReference>
<evidence type="ECO:0000256" key="5">
    <source>
        <dbReference type="ARBA" id="ARBA00023004"/>
    </source>
</evidence>
<dbReference type="PANTHER" id="PTHR24305">
    <property type="entry name" value="CYTOCHROME P450"/>
    <property type="match status" value="1"/>
</dbReference>
<dbReference type="PRINTS" id="PR00463">
    <property type="entry name" value="EP450I"/>
</dbReference>
<comment type="cofactor">
    <cofactor evidence="1 6">
        <name>heme</name>
        <dbReference type="ChEBI" id="CHEBI:30413"/>
    </cofactor>
</comment>
<name>A0A423V7R7_9PEZI</name>
<reference evidence="8 9" key="1">
    <citation type="submission" date="2015-09" db="EMBL/GenBank/DDBJ databases">
        <title>Host preference determinants of Valsa canker pathogens revealed by comparative genomics.</title>
        <authorList>
            <person name="Yin Z."/>
            <person name="Huang L."/>
        </authorList>
    </citation>
    <scope>NUCLEOTIDE SEQUENCE [LARGE SCALE GENOMIC DNA]</scope>
    <source>
        <strain evidence="8 9">03-1</strain>
    </source>
</reference>
<dbReference type="GO" id="GO:0004497">
    <property type="term" value="F:monooxygenase activity"/>
    <property type="evidence" value="ECO:0007669"/>
    <property type="project" value="InterPro"/>
</dbReference>
<sequence length="916" mass="102857">MHLTTEVDDSGAPELFTERMLQARLAMFWNNVDSNNPLAFLPTPGVYEPAQAEENYERFCLEFLPTVPAAYALRPDMQFDQRLPMLSKQRRLFHLALFECVCINFKQLLLLDATQVMLLPSYKQVLLKQQRLPSDPLAELYPHVSVDGLIQAAGKALETLESLSGLSMMARAGAKRLAKLLKRARADKDNRFETLDITDSLISTSTAHITPRLLSPGTEHTAPSAGTGDLDMMGLETGVLQSPFEPPRHDMVPQIEDLSEIDFLGGFLDYIDPDNVSSGTELGAGNTQELLLGWTTYDDVAGTFEMAPLAGQIFLSISFSLICIYLLYQWLLPKPIPGIPYNPKATRTLLGDIPDLVHEVSRTRDLTAWLLNQIKKLDSPVVQVFIRPFGRPFVILSDFRETQDIMTKRKEFDRSRITSDLLSGPLPNHHFILPTDKRWKAHRRLLQDLMTPAFLGKTVTPAIYDVAMDLMDLWELKTRLAPGRMFSASSDMYHTSLDAVLAFSFGKTFPHRAVLPQTVFLTTFGPESFSAPHDGSKIEDTNYEQQHADEDCKDGGDEPVTFPVKELHETLQATLGCAAILDSLREAPVPKLTYWWLRMRKSWKKTVATKNAYIANEIRAAVRRLYDQHHDAHDEAWTQSAVDQVVAREAKLAAKEGRAPEFVTPLIMDEIYGFAMAGHETTSTTLVWALKFLTFYPQLQDRLRKDIRAAHTAASAEKRLPTAAEIVSVEEREGCSYLDAFIEEVLRCGTIPAVARDATCDTVLLGHVIPKGSTVFMLPNGPSFVEPAFEIDEGRRSKTSQAQAPSEKHSARNHTDLDKFEPDRWLVASPSSGDSQDEDRRIFDPTAGPQMAFGWGVRGCFGKRLAYLELRIMLTMLVWNFEFGHVRPGLSGWEAVDAGISHKPMQCFVRPRKARY</sequence>
<evidence type="ECO:0008006" key="10">
    <source>
        <dbReference type="Google" id="ProtNLM"/>
    </source>
</evidence>
<dbReference type="InterPro" id="IPR001128">
    <property type="entry name" value="Cyt_P450"/>
</dbReference>
<dbReference type="GO" id="GO:0016705">
    <property type="term" value="F:oxidoreductase activity, acting on paired donors, with incorporation or reduction of molecular oxygen"/>
    <property type="evidence" value="ECO:0007669"/>
    <property type="project" value="InterPro"/>
</dbReference>
<organism evidence="8 9">
    <name type="scientific">Cytospora schulzeri</name>
    <dbReference type="NCBI Taxonomy" id="448051"/>
    <lineage>
        <taxon>Eukaryota</taxon>
        <taxon>Fungi</taxon>
        <taxon>Dikarya</taxon>
        <taxon>Ascomycota</taxon>
        <taxon>Pezizomycotina</taxon>
        <taxon>Sordariomycetes</taxon>
        <taxon>Sordariomycetidae</taxon>
        <taxon>Diaporthales</taxon>
        <taxon>Cytosporaceae</taxon>
        <taxon>Cytospora</taxon>
    </lineage>
</organism>
<evidence type="ECO:0000313" key="8">
    <source>
        <dbReference type="EMBL" id="ROV86829.1"/>
    </source>
</evidence>
<comment type="caution">
    <text evidence="8">The sequence shown here is derived from an EMBL/GenBank/DDBJ whole genome shotgun (WGS) entry which is preliminary data.</text>
</comment>
<dbReference type="EMBL" id="LKEA01000127">
    <property type="protein sequence ID" value="ROV86829.1"/>
    <property type="molecule type" value="Genomic_DNA"/>
</dbReference>
<dbReference type="PANTHER" id="PTHR24305:SF232">
    <property type="entry name" value="P450, PUTATIVE (EUROFUNG)-RELATED"/>
    <property type="match status" value="1"/>
</dbReference>
<feature type="region of interest" description="Disordered" evidence="7">
    <location>
        <begin position="795"/>
        <end position="815"/>
    </location>
</feature>
<dbReference type="AlphaFoldDB" id="A0A423V7R7"/>
<keyword evidence="9" id="KW-1185">Reference proteome</keyword>
<evidence type="ECO:0000256" key="3">
    <source>
        <dbReference type="ARBA" id="ARBA00022617"/>
    </source>
</evidence>
<dbReference type="InterPro" id="IPR050121">
    <property type="entry name" value="Cytochrome_P450_monoxygenase"/>
</dbReference>
<evidence type="ECO:0000313" key="9">
    <source>
        <dbReference type="Proteomes" id="UP000283895"/>
    </source>
</evidence>
<evidence type="ECO:0000256" key="4">
    <source>
        <dbReference type="ARBA" id="ARBA00022723"/>
    </source>
</evidence>
<dbReference type="PROSITE" id="PS00086">
    <property type="entry name" value="CYTOCHROME_P450"/>
    <property type="match status" value="1"/>
</dbReference>
<keyword evidence="3 6" id="KW-0349">Heme</keyword>
<evidence type="ECO:0000256" key="1">
    <source>
        <dbReference type="ARBA" id="ARBA00001971"/>
    </source>
</evidence>
<dbReference type="Proteomes" id="UP000283895">
    <property type="component" value="Unassembled WGS sequence"/>
</dbReference>
<evidence type="ECO:0000256" key="7">
    <source>
        <dbReference type="SAM" id="MobiDB-lite"/>
    </source>
</evidence>
<evidence type="ECO:0000256" key="2">
    <source>
        <dbReference type="ARBA" id="ARBA00010617"/>
    </source>
</evidence>
<gene>
    <name evidence="8" type="ORF">VMCG_10916</name>
</gene>
<dbReference type="Gene3D" id="1.10.630.10">
    <property type="entry name" value="Cytochrome P450"/>
    <property type="match status" value="1"/>
</dbReference>
<dbReference type="STRING" id="356882.A0A423V7R7"/>
<dbReference type="GO" id="GO:0020037">
    <property type="term" value="F:heme binding"/>
    <property type="evidence" value="ECO:0007669"/>
    <property type="project" value="InterPro"/>
</dbReference>
<proteinExistence type="inferred from homology"/>
<comment type="similarity">
    <text evidence="2">Belongs to the cytochrome P450 family.</text>
</comment>
<dbReference type="Pfam" id="PF00067">
    <property type="entry name" value="p450"/>
    <property type="match status" value="2"/>
</dbReference>
<protein>
    <recommendedName>
        <fullName evidence="10">Cytochrome P450</fullName>
    </recommendedName>
</protein>
<feature type="binding site" description="axial binding residue" evidence="6">
    <location>
        <position position="860"/>
    </location>
    <ligand>
        <name>heme</name>
        <dbReference type="ChEBI" id="CHEBI:30413"/>
    </ligand>
    <ligandPart>
        <name>Fe</name>
        <dbReference type="ChEBI" id="CHEBI:18248"/>
    </ligandPart>
</feature>
<dbReference type="SUPFAM" id="SSF48264">
    <property type="entry name" value="Cytochrome P450"/>
    <property type="match status" value="1"/>
</dbReference>
<dbReference type="InterPro" id="IPR036396">
    <property type="entry name" value="Cyt_P450_sf"/>
</dbReference>
<dbReference type="InterPro" id="IPR017972">
    <property type="entry name" value="Cyt_P450_CS"/>
</dbReference>
<dbReference type="InterPro" id="IPR002401">
    <property type="entry name" value="Cyt_P450_E_grp-I"/>
</dbReference>
<dbReference type="GO" id="GO:0005506">
    <property type="term" value="F:iron ion binding"/>
    <property type="evidence" value="ECO:0007669"/>
    <property type="project" value="InterPro"/>
</dbReference>
<evidence type="ECO:0000256" key="6">
    <source>
        <dbReference type="PIRSR" id="PIRSR602401-1"/>
    </source>
</evidence>
<keyword evidence="5 6" id="KW-0408">Iron</keyword>